<evidence type="ECO:0000256" key="13">
    <source>
        <dbReference type="ARBA" id="ARBA00023303"/>
    </source>
</evidence>
<evidence type="ECO:0000256" key="12">
    <source>
        <dbReference type="ARBA" id="ARBA00023180"/>
    </source>
</evidence>
<evidence type="ECO:0000313" key="19">
    <source>
        <dbReference type="Proteomes" id="UP000601435"/>
    </source>
</evidence>
<keyword evidence="13" id="KW-0407">Ion channel</keyword>
<dbReference type="PROSITE" id="PS50222">
    <property type="entry name" value="EF_HAND_2"/>
    <property type="match status" value="1"/>
</dbReference>
<keyword evidence="3" id="KW-0597">Phosphoprotein</keyword>
<dbReference type="Gene3D" id="1.20.120.350">
    <property type="entry name" value="Voltage-gated potassium channels. Chain C"/>
    <property type="match status" value="1"/>
</dbReference>
<feature type="compositionally biased region" description="Basic residues" evidence="15">
    <location>
        <begin position="149"/>
        <end position="162"/>
    </location>
</feature>
<feature type="region of interest" description="Disordered" evidence="15">
    <location>
        <begin position="146"/>
        <end position="179"/>
    </location>
</feature>
<dbReference type="InterPro" id="IPR027359">
    <property type="entry name" value="Volt_channel_dom_sf"/>
</dbReference>
<evidence type="ECO:0000256" key="6">
    <source>
        <dbReference type="ARBA" id="ARBA00022692"/>
    </source>
</evidence>
<evidence type="ECO:0000256" key="3">
    <source>
        <dbReference type="ARBA" id="ARBA00022553"/>
    </source>
</evidence>
<evidence type="ECO:0000256" key="9">
    <source>
        <dbReference type="ARBA" id="ARBA00022989"/>
    </source>
</evidence>
<feature type="domain" description="EF-hand" evidence="17">
    <location>
        <begin position="508"/>
        <end position="543"/>
    </location>
</feature>
<gene>
    <name evidence="18" type="primary">Scn11a</name>
    <name evidence="18" type="ORF">SNEC2469_LOCUS7905</name>
</gene>
<keyword evidence="9 16" id="KW-1133">Transmembrane helix</keyword>
<dbReference type="Gene3D" id="1.10.287.70">
    <property type="match status" value="1"/>
</dbReference>
<keyword evidence="7" id="KW-0106">Calcium</keyword>
<evidence type="ECO:0000256" key="15">
    <source>
        <dbReference type="SAM" id="MobiDB-lite"/>
    </source>
</evidence>
<dbReference type="GO" id="GO:0008331">
    <property type="term" value="F:high voltage-gated calcium channel activity"/>
    <property type="evidence" value="ECO:0007669"/>
    <property type="project" value="TreeGrafter"/>
</dbReference>
<evidence type="ECO:0000256" key="16">
    <source>
        <dbReference type="SAM" id="Phobius"/>
    </source>
</evidence>
<sequence>MCTGASLRQRCGAPARADSAVADRRWVQHQLEENLKAIQTTLDRHHEAIAQLIRQSPPAPSEFPTTLAAPAASALLPPVGPVAPLARPSQSGLGSDSRSSPSSPVFRVAPAILEGSPGSEFSDAPGQNGMNTGTRDLEEEQLEKAHLQQLKKAKKQAYKQKVGRREKSSDNNDGEGVPIVDDIVKPVQDMPHLKSSRLKKIHGALKKVDIMEGMTEKARMMTFFSFIENGPLDMIMGTIVISNAAVMFVQSQWLGALASDALGLTTGAAAAWGENTGSTFETIETVYIVIYMIELVIRILVLRSAWAWSAEGGIQYANLMDAVITTISAVSTFLLSQSDMNLSVARAIRLLRLTRTLRVMRVMILFRPLRVLASTFLASIGALFWSMILLMILKFIGGLLLAQSLHSFILDEQEEMTDRVWMFDYYGSAWKAVYSMFELTHSGGWPNYARPVVEKVSIWYAWFFMSYVTLVIFAIIRIITAIFLKETLATAAGDAALAVQEKVRSKEKYVSSLEDIFLEADDDGNGVITRAEMDAAVSNPVVLHYLSILEIEVHEVEPLFDLLDDGDGQVTIKEFCQGIMRLKGQARSLDVISIMHDANIIMTQCREVKRSLSHIEEVLGVSSGVNDSRRDKLRSL</sequence>
<dbReference type="SMART" id="SM00054">
    <property type="entry name" value="EFh"/>
    <property type="match status" value="2"/>
</dbReference>
<dbReference type="GO" id="GO:0005891">
    <property type="term" value="C:voltage-gated calcium channel complex"/>
    <property type="evidence" value="ECO:0007669"/>
    <property type="project" value="TreeGrafter"/>
</dbReference>
<dbReference type="CDD" id="cd00051">
    <property type="entry name" value="EFh"/>
    <property type="match status" value="1"/>
</dbReference>
<keyword evidence="11 16" id="KW-0472">Membrane</keyword>
<keyword evidence="12" id="KW-0325">Glycoprotein</keyword>
<dbReference type="PANTHER" id="PTHR45628">
    <property type="entry name" value="VOLTAGE-DEPENDENT CALCIUM CHANNEL TYPE A SUBUNIT ALPHA-1"/>
    <property type="match status" value="1"/>
</dbReference>
<dbReference type="GO" id="GO:0005509">
    <property type="term" value="F:calcium ion binding"/>
    <property type="evidence" value="ECO:0007669"/>
    <property type="project" value="InterPro"/>
</dbReference>
<dbReference type="PANTHER" id="PTHR45628:SF7">
    <property type="entry name" value="VOLTAGE-DEPENDENT CALCIUM CHANNEL TYPE A SUBUNIT ALPHA-1"/>
    <property type="match status" value="1"/>
</dbReference>
<dbReference type="EMBL" id="CAJNJA010013252">
    <property type="protein sequence ID" value="CAE7316710.1"/>
    <property type="molecule type" value="Genomic_DNA"/>
</dbReference>
<evidence type="ECO:0000256" key="11">
    <source>
        <dbReference type="ARBA" id="ARBA00023136"/>
    </source>
</evidence>
<keyword evidence="4" id="KW-0109">Calcium transport</keyword>
<feature type="region of interest" description="Disordered" evidence="15">
    <location>
        <begin position="114"/>
        <end position="133"/>
    </location>
</feature>
<evidence type="ECO:0000256" key="14">
    <source>
        <dbReference type="SAM" id="Coils"/>
    </source>
</evidence>
<dbReference type="OrthoDB" id="191686at2759"/>
<keyword evidence="2" id="KW-0813">Transport</keyword>
<evidence type="ECO:0000256" key="1">
    <source>
        <dbReference type="ARBA" id="ARBA00004141"/>
    </source>
</evidence>
<dbReference type="InterPro" id="IPR005821">
    <property type="entry name" value="Ion_trans_dom"/>
</dbReference>
<evidence type="ECO:0000256" key="8">
    <source>
        <dbReference type="ARBA" id="ARBA00022882"/>
    </source>
</evidence>
<keyword evidence="5" id="KW-0107">Calcium channel</keyword>
<feature type="non-terminal residue" evidence="18">
    <location>
        <position position="636"/>
    </location>
</feature>
<proteinExistence type="predicted"/>
<dbReference type="PROSITE" id="PS00018">
    <property type="entry name" value="EF_HAND_1"/>
    <property type="match status" value="1"/>
</dbReference>
<evidence type="ECO:0000256" key="4">
    <source>
        <dbReference type="ARBA" id="ARBA00022568"/>
    </source>
</evidence>
<evidence type="ECO:0000259" key="17">
    <source>
        <dbReference type="PROSITE" id="PS50222"/>
    </source>
</evidence>
<evidence type="ECO:0000313" key="18">
    <source>
        <dbReference type="EMBL" id="CAE7316710.1"/>
    </source>
</evidence>
<keyword evidence="6 16" id="KW-0812">Transmembrane</keyword>
<organism evidence="18 19">
    <name type="scientific">Symbiodinium necroappetens</name>
    <dbReference type="NCBI Taxonomy" id="1628268"/>
    <lineage>
        <taxon>Eukaryota</taxon>
        <taxon>Sar</taxon>
        <taxon>Alveolata</taxon>
        <taxon>Dinophyceae</taxon>
        <taxon>Suessiales</taxon>
        <taxon>Symbiodiniaceae</taxon>
        <taxon>Symbiodinium</taxon>
    </lineage>
</organism>
<keyword evidence="10" id="KW-0406">Ion transport</keyword>
<feature type="transmembrane region" description="Helical" evidence="16">
    <location>
        <begin position="459"/>
        <end position="484"/>
    </location>
</feature>
<keyword evidence="14" id="KW-0175">Coiled coil</keyword>
<accession>A0A812NNW4</accession>
<dbReference type="AlphaFoldDB" id="A0A812NNW4"/>
<dbReference type="InterPro" id="IPR018247">
    <property type="entry name" value="EF_Hand_1_Ca_BS"/>
</dbReference>
<reference evidence="18" key="1">
    <citation type="submission" date="2021-02" db="EMBL/GenBank/DDBJ databases">
        <authorList>
            <person name="Dougan E. K."/>
            <person name="Rhodes N."/>
            <person name="Thang M."/>
            <person name="Chan C."/>
        </authorList>
    </citation>
    <scope>NUCLEOTIDE SEQUENCE</scope>
</reference>
<comment type="caution">
    <text evidence="18">The sequence shown here is derived from an EMBL/GenBank/DDBJ whole genome shotgun (WGS) entry which is preliminary data.</text>
</comment>
<evidence type="ECO:0000256" key="2">
    <source>
        <dbReference type="ARBA" id="ARBA00022448"/>
    </source>
</evidence>
<evidence type="ECO:0000256" key="7">
    <source>
        <dbReference type="ARBA" id="ARBA00022837"/>
    </source>
</evidence>
<dbReference type="SUPFAM" id="SSF47473">
    <property type="entry name" value="EF-hand"/>
    <property type="match status" value="1"/>
</dbReference>
<dbReference type="Proteomes" id="UP000601435">
    <property type="component" value="Unassembled WGS sequence"/>
</dbReference>
<feature type="transmembrane region" description="Helical" evidence="16">
    <location>
        <begin position="371"/>
        <end position="396"/>
    </location>
</feature>
<dbReference type="InterPro" id="IPR011992">
    <property type="entry name" value="EF-hand-dom_pair"/>
</dbReference>
<protein>
    <submittedName>
        <fullName evidence="18">Scn11a protein</fullName>
    </submittedName>
</protein>
<keyword evidence="8" id="KW-0851">Voltage-gated channel</keyword>
<dbReference type="InterPro" id="IPR002048">
    <property type="entry name" value="EF_hand_dom"/>
</dbReference>
<dbReference type="InterPro" id="IPR050599">
    <property type="entry name" value="VDCC_alpha-1_subunit"/>
</dbReference>
<name>A0A812NNW4_9DINO</name>
<comment type="subcellular location">
    <subcellularLocation>
        <location evidence="1">Membrane</location>
        <topology evidence="1">Multi-pass membrane protein</topology>
    </subcellularLocation>
</comment>
<dbReference type="GO" id="GO:0098703">
    <property type="term" value="P:calcium ion import across plasma membrane"/>
    <property type="evidence" value="ECO:0007669"/>
    <property type="project" value="TreeGrafter"/>
</dbReference>
<dbReference type="Pfam" id="PF00520">
    <property type="entry name" value="Ion_trans"/>
    <property type="match status" value="1"/>
</dbReference>
<keyword evidence="19" id="KW-1185">Reference proteome</keyword>
<feature type="coiled-coil region" evidence="14">
    <location>
        <begin position="28"/>
        <end position="55"/>
    </location>
</feature>
<dbReference type="SUPFAM" id="SSF81324">
    <property type="entry name" value="Voltage-gated potassium channels"/>
    <property type="match status" value="1"/>
</dbReference>
<evidence type="ECO:0000256" key="5">
    <source>
        <dbReference type="ARBA" id="ARBA00022673"/>
    </source>
</evidence>
<evidence type="ECO:0000256" key="10">
    <source>
        <dbReference type="ARBA" id="ARBA00023065"/>
    </source>
</evidence>
<dbReference type="Gene3D" id="1.10.238.10">
    <property type="entry name" value="EF-hand"/>
    <property type="match status" value="1"/>
</dbReference>